<feature type="domain" description="EAL" evidence="2">
    <location>
        <begin position="470"/>
        <end position="719"/>
    </location>
</feature>
<keyword evidence="5" id="KW-1185">Reference proteome</keyword>
<dbReference type="InterPro" id="IPR029787">
    <property type="entry name" value="Nucleotide_cyclase"/>
</dbReference>
<dbReference type="OrthoDB" id="7167813at2"/>
<dbReference type="AlphaFoldDB" id="V4PHN9"/>
<dbReference type="Pfam" id="PF00990">
    <property type="entry name" value="GGDEF"/>
    <property type="match status" value="1"/>
</dbReference>
<dbReference type="PATRIC" id="fig|1121022.4.peg.1201"/>
<accession>V4PHN9</accession>
<reference evidence="4 5" key="1">
    <citation type="journal article" date="2014" name="Nature">
        <title>Sequential evolution of bacterial morphology by co-option of a developmental regulator.</title>
        <authorList>
            <person name="Jiang C."/>
            <person name="Brown P.J."/>
            <person name="Ducret A."/>
            <person name="Brun Y.V."/>
        </authorList>
    </citation>
    <scope>NUCLEOTIDE SEQUENCE [LARGE SCALE GENOMIC DNA]</scope>
    <source>
        <strain evidence="4 5">DSM 16100</strain>
    </source>
</reference>
<dbReference type="Pfam" id="PF05228">
    <property type="entry name" value="CHASE4"/>
    <property type="match status" value="1"/>
</dbReference>
<feature type="domain" description="GGDEF" evidence="3">
    <location>
        <begin position="328"/>
        <end position="461"/>
    </location>
</feature>
<dbReference type="Proteomes" id="UP000017837">
    <property type="component" value="Unassembled WGS sequence"/>
</dbReference>
<keyword evidence="1" id="KW-0812">Transmembrane</keyword>
<dbReference type="SMART" id="SM00052">
    <property type="entry name" value="EAL"/>
    <property type="match status" value="1"/>
</dbReference>
<feature type="transmembrane region" description="Helical" evidence="1">
    <location>
        <begin position="267"/>
        <end position="287"/>
    </location>
</feature>
<evidence type="ECO:0000313" key="5">
    <source>
        <dbReference type="Proteomes" id="UP000017837"/>
    </source>
</evidence>
<dbReference type="PANTHER" id="PTHR44757">
    <property type="entry name" value="DIGUANYLATE CYCLASE DGCP"/>
    <property type="match status" value="1"/>
</dbReference>
<organism evidence="4 5">
    <name type="scientific">Asticcacaulis benevestitus DSM 16100 = ATCC BAA-896</name>
    <dbReference type="NCBI Taxonomy" id="1121022"/>
    <lineage>
        <taxon>Bacteria</taxon>
        <taxon>Pseudomonadati</taxon>
        <taxon>Pseudomonadota</taxon>
        <taxon>Alphaproteobacteria</taxon>
        <taxon>Caulobacterales</taxon>
        <taxon>Caulobacteraceae</taxon>
        <taxon>Asticcacaulis</taxon>
    </lineage>
</organism>
<dbReference type="eggNOG" id="COG5001">
    <property type="taxonomic scope" value="Bacteria"/>
</dbReference>
<evidence type="ECO:0000259" key="2">
    <source>
        <dbReference type="PROSITE" id="PS50883"/>
    </source>
</evidence>
<dbReference type="PROSITE" id="PS50883">
    <property type="entry name" value="EAL"/>
    <property type="match status" value="1"/>
</dbReference>
<evidence type="ECO:0000256" key="1">
    <source>
        <dbReference type="SAM" id="Phobius"/>
    </source>
</evidence>
<dbReference type="Gene3D" id="3.20.20.450">
    <property type="entry name" value="EAL domain"/>
    <property type="match status" value="1"/>
</dbReference>
<dbReference type="CDD" id="cd01949">
    <property type="entry name" value="GGDEF"/>
    <property type="match status" value="1"/>
</dbReference>
<feature type="transmembrane region" description="Helical" evidence="1">
    <location>
        <begin position="15"/>
        <end position="35"/>
    </location>
</feature>
<dbReference type="InterPro" id="IPR007892">
    <property type="entry name" value="CHASE4"/>
</dbReference>
<protein>
    <recommendedName>
        <fullName evidence="6">Diguanylate cyclase</fullName>
    </recommendedName>
</protein>
<gene>
    <name evidence="4" type="ORF">ABENE_06035</name>
</gene>
<name>V4PHN9_9CAUL</name>
<dbReference type="Gene3D" id="3.30.70.270">
    <property type="match status" value="1"/>
</dbReference>
<comment type="caution">
    <text evidence="4">The sequence shown here is derived from an EMBL/GenBank/DDBJ whole genome shotgun (WGS) entry which is preliminary data.</text>
</comment>
<keyword evidence="1" id="KW-0472">Membrane</keyword>
<dbReference type="InterPro" id="IPR052155">
    <property type="entry name" value="Biofilm_reg_signaling"/>
</dbReference>
<dbReference type="EMBL" id="AWGB01000008">
    <property type="protein sequence ID" value="ESQ93462.1"/>
    <property type="molecule type" value="Genomic_DNA"/>
</dbReference>
<keyword evidence="1" id="KW-1133">Transmembrane helix</keyword>
<evidence type="ECO:0008006" key="6">
    <source>
        <dbReference type="Google" id="ProtNLM"/>
    </source>
</evidence>
<dbReference type="STRING" id="1121022.GCA_000376105_00803"/>
<dbReference type="PANTHER" id="PTHR44757:SF2">
    <property type="entry name" value="BIOFILM ARCHITECTURE MAINTENANCE PROTEIN MBAA"/>
    <property type="match status" value="1"/>
</dbReference>
<dbReference type="InterPro" id="IPR000160">
    <property type="entry name" value="GGDEF_dom"/>
</dbReference>
<evidence type="ECO:0000313" key="4">
    <source>
        <dbReference type="EMBL" id="ESQ93462.1"/>
    </source>
</evidence>
<dbReference type="RefSeq" id="WP_018080470.1">
    <property type="nucleotide sequence ID" value="NZ_AQWM01000002.1"/>
</dbReference>
<dbReference type="Pfam" id="PF00563">
    <property type="entry name" value="EAL"/>
    <property type="match status" value="1"/>
</dbReference>
<dbReference type="SMART" id="SM00267">
    <property type="entry name" value="GGDEF"/>
    <property type="match status" value="1"/>
</dbReference>
<sequence length="724" mass="79050">MQKLLQWVVNLKARTLFTMVFVSGIVLMLAVMVLLHTSLAIVTEKTNDIDTHRAQETAQAALTTQTASLTETLQDNAVWNGGQEQIYGRGLESQWLRSTWGGKARDRNGYDGVYILDEQYRILWGASRGKAYMRGGLERFGKDFKAQVERKGALLRDGKGVVTGFSKTRSGPALVAMTLIRRSDSGIANLGTVRRYLVMTRHLTPARLSAMSETFGLAGLRLAPAAEQVAPAYALRGEAGKVGQLTWTERRPGKEAARAASGSIRKVAGVTALIILIFVLVSSFALYKMAKSEKLARTLALTDGLSGLPNRRALFELVQKSRFGGTSVYKTVVYLDLDGFKEVNDIYGHAIGDKLIVMVAAMLKSKLPPGAMLARMGGDEFAMVLTGAEAMKPCLDFAQSVLDFFARPVHIDERSLHVGASIGIATADIKAVRSEELFRRADMAMYESKSAGKNRITLYDATLDAERLRKTDIEDGIRKGLENDEFDVVYQPIVEARSGVISSVEALVRWPRRPEGAMMPDQFIDVAECSGLIHPLGQFVLRKACLDLGAVPGLRLSVNLSPAQFRDPELEAKVAKTLEETGFPVERLELEVTEGYLIENPARAVAAIANLKALGLSMALDDFGTGYSSIGYLRRYAFDKIKIDKSLAGTVDRDPQAAALVAGTVAIAQALHISVTAEGVETEDHVRLLKLAGCQYLQGFYYSRPKPLAEVLAWCKDTTETSVA</sequence>
<evidence type="ECO:0000259" key="3">
    <source>
        <dbReference type="PROSITE" id="PS50887"/>
    </source>
</evidence>
<dbReference type="SUPFAM" id="SSF55073">
    <property type="entry name" value="Nucleotide cyclase"/>
    <property type="match status" value="1"/>
</dbReference>
<dbReference type="PROSITE" id="PS50887">
    <property type="entry name" value="GGDEF"/>
    <property type="match status" value="1"/>
</dbReference>
<dbReference type="CDD" id="cd01948">
    <property type="entry name" value="EAL"/>
    <property type="match status" value="1"/>
</dbReference>
<proteinExistence type="predicted"/>
<dbReference type="NCBIfam" id="TIGR00254">
    <property type="entry name" value="GGDEF"/>
    <property type="match status" value="1"/>
</dbReference>
<dbReference type="SUPFAM" id="SSF141868">
    <property type="entry name" value="EAL domain-like"/>
    <property type="match status" value="1"/>
</dbReference>
<dbReference type="InterPro" id="IPR001633">
    <property type="entry name" value="EAL_dom"/>
</dbReference>
<dbReference type="InterPro" id="IPR043128">
    <property type="entry name" value="Rev_trsase/Diguanyl_cyclase"/>
</dbReference>
<dbReference type="InterPro" id="IPR035919">
    <property type="entry name" value="EAL_sf"/>
</dbReference>